<dbReference type="InterPro" id="IPR008988">
    <property type="entry name" value="Transcriptional_repressor_C"/>
</dbReference>
<dbReference type="SUPFAM" id="SSF50037">
    <property type="entry name" value="C-terminal domain of transcriptional repressors"/>
    <property type="match status" value="1"/>
</dbReference>
<dbReference type="PANTHER" id="PTHR43151:SF1">
    <property type="entry name" value="SSR2333 PROTEIN"/>
    <property type="match status" value="1"/>
</dbReference>
<evidence type="ECO:0000259" key="2">
    <source>
        <dbReference type="SMART" id="SM00899"/>
    </source>
</evidence>
<evidence type="ECO:0000313" key="4">
    <source>
        <dbReference type="Proteomes" id="UP000231322"/>
    </source>
</evidence>
<evidence type="ECO:0000256" key="1">
    <source>
        <dbReference type="ARBA" id="ARBA00023004"/>
    </source>
</evidence>
<organism evidence="3 4">
    <name type="scientific">Clostridium combesii</name>
    <dbReference type="NCBI Taxonomy" id="39481"/>
    <lineage>
        <taxon>Bacteria</taxon>
        <taxon>Bacillati</taxon>
        <taxon>Bacillota</taxon>
        <taxon>Clostridia</taxon>
        <taxon>Eubacteriales</taxon>
        <taxon>Clostridiaceae</taxon>
        <taxon>Clostridium</taxon>
    </lineage>
</organism>
<gene>
    <name evidence="3" type="ORF">CS538_01420</name>
</gene>
<proteinExistence type="predicted"/>
<name>A0A2G7HLM0_9CLOT</name>
<dbReference type="PANTHER" id="PTHR43151">
    <property type="entry name" value="FEOA FAMILY PROTEIN"/>
    <property type="match status" value="1"/>
</dbReference>
<keyword evidence="1" id="KW-0408">Iron</keyword>
<dbReference type="InterPro" id="IPR053184">
    <property type="entry name" value="FeoA-like"/>
</dbReference>
<dbReference type="SMART" id="SM00899">
    <property type="entry name" value="FeoA"/>
    <property type="match status" value="1"/>
</dbReference>
<reference evidence="3 4" key="1">
    <citation type="submission" date="2017-10" db="EMBL/GenBank/DDBJ databases">
        <title>Reclassification of Eubacterium combesii and discrepancies in the nomenclature of botulinum neurotoxin producing clostridia. Request for an Opinion.</title>
        <authorList>
            <person name="Dobritsa A.P."/>
            <person name="Kutumbaka K.K."/>
            <person name="Samadpour M."/>
        </authorList>
    </citation>
    <scope>NUCLEOTIDE SEQUENCE [LARGE SCALE GENOMIC DNA]</scope>
    <source>
        <strain evidence="3 4">DSM 20696</strain>
    </source>
</reference>
<dbReference type="Proteomes" id="UP000231322">
    <property type="component" value="Unassembled WGS sequence"/>
</dbReference>
<comment type="caution">
    <text evidence="3">The sequence shown here is derived from an EMBL/GenBank/DDBJ whole genome shotgun (WGS) entry which is preliminary data.</text>
</comment>
<dbReference type="AlphaFoldDB" id="A0A2G7HLM0"/>
<evidence type="ECO:0000313" key="3">
    <source>
        <dbReference type="EMBL" id="PIH06008.1"/>
    </source>
</evidence>
<protein>
    <submittedName>
        <fullName evidence="3">Ferrous iron transport protein A</fullName>
    </submittedName>
</protein>
<dbReference type="GO" id="GO:0046914">
    <property type="term" value="F:transition metal ion binding"/>
    <property type="evidence" value="ECO:0007669"/>
    <property type="project" value="InterPro"/>
</dbReference>
<dbReference type="Gene3D" id="2.30.30.90">
    <property type="match status" value="1"/>
</dbReference>
<accession>A0A2G7HLM0</accession>
<dbReference type="InterPro" id="IPR038157">
    <property type="entry name" value="FeoA_core_dom"/>
</dbReference>
<keyword evidence="4" id="KW-1185">Reference proteome</keyword>
<dbReference type="EMBL" id="PEIK01000001">
    <property type="protein sequence ID" value="PIH06008.1"/>
    <property type="molecule type" value="Genomic_DNA"/>
</dbReference>
<dbReference type="InterPro" id="IPR007167">
    <property type="entry name" value="Fe-transptr_FeoA-like"/>
</dbReference>
<sequence length="72" mass="7938">MSVMTLSMAREGEINQIKKITGRDNIRQFLAKLGFVEGESVTVISEISGNMIINVKDSRIAIGKSMANRIII</sequence>
<dbReference type="Pfam" id="PF04023">
    <property type="entry name" value="FeoA"/>
    <property type="match status" value="1"/>
</dbReference>
<feature type="domain" description="Ferrous iron transporter FeoA-like" evidence="2">
    <location>
        <begin position="4"/>
        <end position="72"/>
    </location>
</feature>